<feature type="compositionally biased region" description="Basic and acidic residues" evidence="2">
    <location>
        <begin position="1"/>
        <end position="15"/>
    </location>
</feature>
<feature type="region of interest" description="Disordered" evidence="2">
    <location>
        <begin position="5076"/>
        <end position="5106"/>
    </location>
</feature>
<feature type="region of interest" description="Disordered" evidence="2">
    <location>
        <begin position="5919"/>
        <end position="6023"/>
    </location>
</feature>
<dbReference type="InterPro" id="IPR053268">
    <property type="entry name" value="Woronin_anchor"/>
</dbReference>
<feature type="region of interest" description="Disordered" evidence="2">
    <location>
        <begin position="1217"/>
        <end position="1312"/>
    </location>
</feature>
<feature type="compositionally biased region" description="Basic and acidic residues" evidence="2">
    <location>
        <begin position="6932"/>
        <end position="6948"/>
    </location>
</feature>
<feature type="region of interest" description="Disordered" evidence="2">
    <location>
        <begin position="2101"/>
        <end position="2148"/>
    </location>
</feature>
<feature type="region of interest" description="Disordered" evidence="2">
    <location>
        <begin position="1957"/>
        <end position="1997"/>
    </location>
</feature>
<feature type="compositionally biased region" description="Basic and acidic residues" evidence="2">
    <location>
        <begin position="1069"/>
        <end position="1117"/>
    </location>
</feature>
<feature type="compositionally biased region" description="Low complexity" evidence="2">
    <location>
        <begin position="1533"/>
        <end position="1544"/>
    </location>
</feature>
<evidence type="ECO:0000313" key="4">
    <source>
        <dbReference type="Proteomes" id="UP001326199"/>
    </source>
</evidence>
<feature type="compositionally biased region" description="Low complexity" evidence="2">
    <location>
        <begin position="1490"/>
        <end position="1506"/>
    </location>
</feature>
<proteinExistence type="predicted"/>
<feature type="compositionally biased region" description="Basic and acidic residues" evidence="2">
    <location>
        <begin position="6298"/>
        <end position="6309"/>
    </location>
</feature>
<feature type="compositionally biased region" description="Low complexity" evidence="2">
    <location>
        <begin position="2232"/>
        <end position="2246"/>
    </location>
</feature>
<feature type="compositionally biased region" description="Polar residues" evidence="2">
    <location>
        <begin position="3370"/>
        <end position="3381"/>
    </location>
</feature>
<feature type="compositionally biased region" description="Basic and acidic residues" evidence="2">
    <location>
        <begin position="905"/>
        <end position="917"/>
    </location>
</feature>
<feature type="region of interest" description="Disordered" evidence="2">
    <location>
        <begin position="2347"/>
        <end position="2371"/>
    </location>
</feature>
<feature type="region of interest" description="Disordered" evidence="2">
    <location>
        <begin position="1"/>
        <end position="29"/>
    </location>
</feature>
<feature type="compositionally biased region" description="Basic residues" evidence="2">
    <location>
        <begin position="136"/>
        <end position="147"/>
    </location>
</feature>
<gene>
    <name evidence="3" type="ORF">QC763_107530</name>
</gene>
<feature type="compositionally biased region" description="Polar residues" evidence="2">
    <location>
        <begin position="4859"/>
        <end position="4870"/>
    </location>
</feature>
<feature type="region of interest" description="Disordered" evidence="2">
    <location>
        <begin position="4154"/>
        <end position="4364"/>
    </location>
</feature>
<name>A0ABR0HXV1_9PEZI</name>
<feature type="region of interest" description="Disordered" evidence="2">
    <location>
        <begin position="6425"/>
        <end position="6494"/>
    </location>
</feature>
<feature type="compositionally biased region" description="Basic residues" evidence="2">
    <location>
        <begin position="5929"/>
        <end position="5941"/>
    </location>
</feature>
<feature type="region of interest" description="Disordered" evidence="2">
    <location>
        <begin position="282"/>
        <end position="369"/>
    </location>
</feature>
<comment type="caution">
    <text evidence="3">The sequence shown here is derived from an EMBL/GenBank/DDBJ whole genome shotgun (WGS) entry which is preliminary data.</text>
</comment>
<feature type="compositionally biased region" description="Basic and acidic residues" evidence="2">
    <location>
        <begin position="828"/>
        <end position="853"/>
    </location>
</feature>
<feature type="compositionally biased region" description="Low complexity" evidence="2">
    <location>
        <begin position="4871"/>
        <end position="4904"/>
    </location>
</feature>
<feature type="compositionally biased region" description="Basic and acidic residues" evidence="2">
    <location>
        <begin position="614"/>
        <end position="665"/>
    </location>
</feature>
<feature type="region of interest" description="Disordered" evidence="2">
    <location>
        <begin position="1702"/>
        <end position="1836"/>
    </location>
</feature>
<feature type="region of interest" description="Disordered" evidence="2">
    <location>
        <begin position="2601"/>
        <end position="2761"/>
    </location>
</feature>
<feature type="compositionally biased region" description="Polar residues" evidence="2">
    <location>
        <begin position="5947"/>
        <end position="5960"/>
    </location>
</feature>
<evidence type="ECO:0000313" key="3">
    <source>
        <dbReference type="EMBL" id="KAK4672955.1"/>
    </source>
</evidence>
<feature type="compositionally biased region" description="Low complexity" evidence="2">
    <location>
        <begin position="101"/>
        <end position="117"/>
    </location>
</feature>
<feature type="compositionally biased region" description="Polar residues" evidence="2">
    <location>
        <begin position="3697"/>
        <end position="3713"/>
    </location>
</feature>
<feature type="region of interest" description="Disordered" evidence="2">
    <location>
        <begin position="4609"/>
        <end position="4695"/>
    </location>
</feature>
<feature type="region of interest" description="Disordered" evidence="2">
    <location>
        <begin position="5851"/>
        <end position="5878"/>
    </location>
</feature>
<feature type="compositionally biased region" description="Basic and acidic residues" evidence="2">
    <location>
        <begin position="1848"/>
        <end position="1857"/>
    </location>
</feature>
<feature type="compositionally biased region" description="Low complexity" evidence="2">
    <location>
        <begin position="1872"/>
        <end position="1881"/>
    </location>
</feature>
<feature type="compositionally biased region" description="Low complexity" evidence="2">
    <location>
        <begin position="1799"/>
        <end position="1815"/>
    </location>
</feature>
<feature type="compositionally biased region" description="Polar residues" evidence="2">
    <location>
        <begin position="6152"/>
        <end position="6162"/>
    </location>
</feature>
<feature type="compositionally biased region" description="Basic and acidic residues" evidence="2">
    <location>
        <begin position="1465"/>
        <end position="1475"/>
    </location>
</feature>
<feature type="compositionally biased region" description="Basic and acidic residues" evidence="2">
    <location>
        <begin position="4012"/>
        <end position="4035"/>
    </location>
</feature>
<feature type="compositionally biased region" description="Low complexity" evidence="2">
    <location>
        <begin position="1338"/>
        <end position="1359"/>
    </location>
</feature>
<feature type="compositionally biased region" description="Basic and acidic residues" evidence="2">
    <location>
        <begin position="707"/>
        <end position="784"/>
    </location>
</feature>
<feature type="compositionally biased region" description="Low complexity" evidence="2">
    <location>
        <begin position="2267"/>
        <end position="2282"/>
    </location>
</feature>
<feature type="compositionally biased region" description="Basic residues" evidence="2">
    <location>
        <begin position="4188"/>
        <end position="4198"/>
    </location>
</feature>
<feature type="compositionally biased region" description="Low complexity" evidence="2">
    <location>
        <begin position="3069"/>
        <end position="3083"/>
    </location>
</feature>
<feature type="compositionally biased region" description="Basic and acidic residues" evidence="2">
    <location>
        <begin position="6877"/>
        <end position="6908"/>
    </location>
</feature>
<feature type="compositionally biased region" description="Low complexity" evidence="2">
    <location>
        <begin position="2051"/>
        <end position="2062"/>
    </location>
</feature>
<feature type="compositionally biased region" description="Polar residues" evidence="2">
    <location>
        <begin position="1610"/>
        <end position="1621"/>
    </location>
</feature>
<feature type="compositionally biased region" description="Basic and acidic residues" evidence="2">
    <location>
        <begin position="6429"/>
        <end position="6445"/>
    </location>
</feature>
<feature type="compositionally biased region" description="Polar residues" evidence="2">
    <location>
        <begin position="164"/>
        <end position="185"/>
    </location>
</feature>
<reference evidence="3 4" key="1">
    <citation type="journal article" date="2023" name="bioRxiv">
        <title>High-quality genome assemblies of four members of thePodospora anserinaspecies complex.</title>
        <authorList>
            <person name="Ament-Velasquez S.L."/>
            <person name="Vogan A.A."/>
            <person name="Wallerman O."/>
            <person name="Hartmann F."/>
            <person name="Gautier V."/>
            <person name="Silar P."/>
            <person name="Giraud T."/>
            <person name="Johannesson H."/>
        </authorList>
    </citation>
    <scope>NUCLEOTIDE SEQUENCE [LARGE SCALE GENOMIC DNA]</scope>
    <source>
        <strain evidence="3 4">CBS 411.78</strain>
    </source>
</reference>
<feature type="compositionally biased region" description="Polar residues" evidence="2">
    <location>
        <begin position="1764"/>
        <end position="1779"/>
    </location>
</feature>
<feature type="compositionally biased region" description="Polar residues" evidence="2">
    <location>
        <begin position="4287"/>
        <end position="4300"/>
    </location>
</feature>
<feature type="compositionally biased region" description="Basic and acidic residues" evidence="2">
    <location>
        <begin position="3307"/>
        <end position="3317"/>
    </location>
</feature>
<feature type="region of interest" description="Disordered" evidence="2">
    <location>
        <begin position="3304"/>
        <end position="3407"/>
    </location>
</feature>
<feature type="compositionally biased region" description="Basic residues" evidence="2">
    <location>
        <begin position="6472"/>
        <end position="6482"/>
    </location>
</feature>
<feature type="compositionally biased region" description="Polar residues" evidence="2">
    <location>
        <begin position="2960"/>
        <end position="2971"/>
    </location>
</feature>
<feature type="compositionally biased region" description="Basic residues" evidence="2">
    <location>
        <begin position="4640"/>
        <end position="4652"/>
    </location>
</feature>
<feature type="compositionally biased region" description="Low complexity" evidence="2">
    <location>
        <begin position="3678"/>
        <end position="3694"/>
    </location>
</feature>
<feature type="compositionally biased region" description="Low complexity" evidence="2">
    <location>
        <begin position="4154"/>
        <end position="4174"/>
    </location>
</feature>
<evidence type="ECO:0000256" key="1">
    <source>
        <dbReference type="SAM" id="Coils"/>
    </source>
</evidence>
<feature type="region of interest" description="Disordered" evidence="2">
    <location>
        <begin position="4484"/>
        <end position="4578"/>
    </location>
</feature>
<feature type="compositionally biased region" description="Polar residues" evidence="2">
    <location>
        <begin position="3864"/>
        <end position="3878"/>
    </location>
</feature>
<feature type="compositionally biased region" description="Basic residues" evidence="2">
    <location>
        <begin position="16"/>
        <end position="25"/>
    </location>
</feature>
<feature type="region of interest" description="Disordered" evidence="2">
    <location>
        <begin position="7685"/>
        <end position="7730"/>
    </location>
</feature>
<feature type="region of interest" description="Disordered" evidence="2">
    <location>
        <begin position="5394"/>
        <end position="5414"/>
    </location>
</feature>
<feature type="compositionally biased region" description="Basic and acidic residues" evidence="2">
    <location>
        <begin position="2111"/>
        <end position="2124"/>
    </location>
</feature>
<feature type="region of interest" description="Disordered" evidence="2">
    <location>
        <begin position="6336"/>
        <end position="6387"/>
    </location>
</feature>
<feature type="compositionally biased region" description="Polar residues" evidence="2">
    <location>
        <begin position="4836"/>
        <end position="4851"/>
    </location>
</feature>
<feature type="region of interest" description="Disordered" evidence="2">
    <location>
        <begin position="3594"/>
        <end position="3881"/>
    </location>
</feature>
<dbReference type="PANTHER" id="PTHR40641:SF2">
    <property type="entry name" value="INVOLUCRIN REPEAT PROTEIN"/>
    <property type="match status" value="1"/>
</dbReference>
<feature type="compositionally biased region" description="Low complexity" evidence="2">
    <location>
        <begin position="1423"/>
        <end position="1438"/>
    </location>
</feature>
<feature type="compositionally biased region" description="Basic and acidic residues" evidence="2">
    <location>
        <begin position="396"/>
        <end position="409"/>
    </location>
</feature>
<feature type="region of interest" description="Disordered" evidence="2">
    <location>
        <begin position="2025"/>
        <end position="2087"/>
    </location>
</feature>
<feature type="region of interest" description="Disordered" evidence="2">
    <location>
        <begin position="1848"/>
        <end position="1894"/>
    </location>
</feature>
<feature type="compositionally biased region" description="Basic and acidic residues" evidence="2">
    <location>
        <begin position="4301"/>
        <end position="4312"/>
    </location>
</feature>
<feature type="region of interest" description="Disordered" evidence="2">
    <location>
        <begin position="136"/>
        <end position="261"/>
    </location>
</feature>
<feature type="region of interest" description="Disordered" evidence="2">
    <location>
        <begin position="4004"/>
        <end position="4035"/>
    </location>
</feature>
<feature type="region of interest" description="Disordered" evidence="2">
    <location>
        <begin position="4068"/>
        <end position="4140"/>
    </location>
</feature>
<feature type="compositionally biased region" description="Basic and acidic residues" evidence="2">
    <location>
        <begin position="4495"/>
        <end position="4510"/>
    </location>
</feature>
<feature type="compositionally biased region" description="Basic and acidic residues" evidence="2">
    <location>
        <begin position="1375"/>
        <end position="1388"/>
    </location>
</feature>
<feature type="compositionally biased region" description="Basic and acidic residues" evidence="2">
    <location>
        <begin position="1554"/>
        <end position="1577"/>
    </location>
</feature>
<feature type="compositionally biased region" description="Polar residues" evidence="2">
    <location>
        <begin position="5394"/>
        <end position="5405"/>
    </location>
</feature>
<feature type="compositionally biased region" description="Low complexity" evidence="2">
    <location>
        <begin position="4316"/>
        <end position="4326"/>
    </location>
</feature>
<feature type="compositionally biased region" description="Low complexity" evidence="2">
    <location>
        <begin position="1228"/>
        <end position="1241"/>
    </location>
</feature>
<feature type="compositionally biased region" description="Basic residues" evidence="2">
    <location>
        <begin position="6343"/>
        <end position="6354"/>
    </location>
</feature>
<feature type="region of interest" description="Disordered" evidence="2">
    <location>
        <begin position="2857"/>
        <end position="2919"/>
    </location>
</feature>
<feature type="compositionally biased region" description="Acidic residues" evidence="2">
    <location>
        <begin position="3744"/>
        <end position="3753"/>
    </location>
</feature>
<feature type="compositionally biased region" description="Low complexity" evidence="2">
    <location>
        <begin position="3010"/>
        <end position="3023"/>
    </location>
</feature>
<keyword evidence="1" id="KW-0175">Coiled coil</keyword>
<protein>
    <recommendedName>
        <fullName evidence="5">Involucrin repeat protein</fullName>
    </recommendedName>
</protein>
<dbReference type="Proteomes" id="UP001326199">
    <property type="component" value="Unassembled WGS sequence"/>
</dbReference>
<feature type="compositionally biased region" description="Basic and acidic residues" evidence="2">
    <location>
        <begin position="3933"/>
        <end position="3950"/>
    </location>
</feature>
<organism evidence="3 4">
    <name type="scientific">Podospora pseudopauciseta</name>
    <dbReference type="NCBI Taxonomy" id="2093780"/>
    <lineage>
        <taxon>Eukaryota</taxon>
        <taxon>Fungi</taxon>
        <taxon>Dikarya</taxon>
        <taxon>Ascomycota</taxon>
        <taxon>Pezizomycotina</taxon>
        <taxon>Sordariomycetes</taxon>
        <taxon>Sordariomycetidae</taxon>
        <taxon>Sordariales</taxon>
        <taxon>Podosporaceae</taxon>
        <taxon>Podospora</taxon>
    </lineage>
</organism>
<feature type="region of interest" description="Disordered" evidence="2">
    <location>
        <begin position="6142"/>
        <end position="6164"/>
    </location>
</feature>
<feature type="compositionally biased region" description="Polar residues" evidence="2">
    <location>
        <begin position="3113"/>
        <end position="3122"/>
    </location>
</feature>
<feature type="compositionally biased region" description="Basic and acidic residues" evidence="2">
    <location>
        <begin position="1708"/>
        <end position="1720"/>
    </location>
</feature>
<feature type="compositionally biased region" description="Basic and acidic residues" evidence="2">
    <location>
        <begin position="1279"/>
        <end position="1298"/>
    </location>
</feature>
<feature type="region of interest" description="Disordered" evidence="2">
    <location>
        <begin position="4779"/>
        <end position="4960"/>
    </location>
</feature>
<feature type="compositionally biased region" description="Low complexity" evidence="2">
    <location>
        <begin position="5020"/>
        <end position="5035"/>
    </location>
</feature>
<feature type="compositionally biased region" description="Acidic residues" evidence="2">
    <location>
        <begin position="328"/>
        <end position="342"/>
    </location>
</feature>
<evidence type="ECO:0008006" key="5">
    <source>
        <dbReference type="Google" id="ProtNLM"/>
    </source>
</evidence>
<feature type="compositionally biased region" description="Acidic residues" evidence="2">
    <location>
        <begin position="5009"/>
        <end position="5019"/>
    </location>
</feature>
<feature type="compositionally biased region" description="Polar residues" evidence="2">
    <location>
        <begin position="7134"/>
        <end position="7146"/>
    </location>
</feature>
<feature type="compositionally biased region" description="Low complexity" evidence="2">
    <location>
        <begin position="83"/>
        <end position="92"/>
    </location>
</feature>
<feature type="compositionally biased region" description="Polar residues" evidence="2">
    <location>
        <begin position="4199"/>
        <end position="4208"/>
    </location>
</feature>
<accession>A0ABR0HXV1</accession>
<feature type="compositionally biased region" description="Basic residues" evidence="2">
    <location>
        <begin position="3774"/>
        <end position="3785"/>
    </location>
</feature>
<feature type="compositionally biased region" description="Basic and acidic residues" evidence="2">
    <location>
        <begin position="1596"/>
        <end position="1609"/>
    </location>
</feature>
<feature type="compositionally biased region" description="Acidic residues" evidence="2">
    <location>
        <begin position="5851"/>
        <end position="5869"/>
    </location>
</feature>
<feature type="region of interest" description="Disordered" evidence="2">
    <location>
        <begin position="689"/>
        <end position="917"/>
    </location>
</feature>
<feature type="region of interest" description="Disordered" evidence="2">
    <location>
        <begin position="941"/>
        <end position="1027"/>
    </location>
</feature>
<feature type="region of interest" description="Disordered" evidence="2">
    <location>
        <begin position="1331"/>
        <end position="1439"/>
    </location>
</feature>
<feature type="compositionally biased region" description="Basic and acidic residues" evidence="2">
    <location>
        <begin position="1010"/>
        <end position="1027"/>
    </location>
</feature>
<feature type="compositionally biased region" description="Polar residues" evidence="2">
    <location>
        <begin position="67"/>
        <end position="82"/>
    </location>
</feature>
<feature type="region of interest" description="Disordered" evidence="2">
    <location>
        <begin position="2953"/>
        <end position="2975"/>
    </location>
</feature>
<feature type="compositionally biased region" description="Basic residues" evidence="2">
    <location>
        <begin position="3661"/>
        <end position="3670"/>
    </location>
</feature>
<keyword evidence="4" id="KW-1185">Reference proteome</keyword>
<feature type="compositionally biased region" description="Basic and acidic residues" evidence="2">
    <location>
        <begin position="868"/>
        <end position="877"/>
    </location>
</feature>
<feature type="compositionally biased region" description="Basic and acidic residues" evidence="2">
    <location>
        <begin position="511"/>
        <end position="522"/>
    </location>
</feature>
<dbReference type="EMBL" id="JAFFHB010000001">
    <property type="protein sequence ID" value="KAK4672955.1"/>
    <property type="molecule type" value="Genomic_DNA"/>
</dbReference>
<feature type="compositionally biased region" description="Polar residues" evidence="2">
    <location>
        <begin position="3170"/>
        <end position="3185"/>
    </location>
</feature>
<feature type="coiled-coil region" evidence="1">
    <location>
        <begin position="7237"/>
        <end position="7381"/>
    </location>
</feature>
<feature type="compositionally biased region" description="Low complexity" evidence="2">
    <location>
        <begin position="7185"/>
        <end position="7201"/>
    </location>
</feature>
<feature type="region of interest" description="Disordered" evidence="2">
    <location>
        <begin position="7185"/>
        <end position="7207"/>
    </location>
</feature>
<dbReference type="RefSeq" id="XP_062770277.1">
    <property type="nucleotide sequence ID" value="XM_062907332.1"/>
</dbReference>
<feature type="region of interest" description="Disordered" evidence="2">
    <location>
        <begin position="4730"/>
        <end position="4755"/>
    </location>
</feature>
<feature type="region of interest" description="Disordered" evidence="2">
    <location>
        <begin position="46"/>
        <end position="117"/>
    </location>
</feature>
<feature type="compositionally biased region" description="Low complexity" evidence="2">
    <location>
        <begin position="4094"/>
        <end position="4111"/>
    </location>
</feature>
<feature type="compositionally biased region" description="Basic and acidic residues" evidence="2">
    <location>
        <begin position="4250"/>
        <end position="4277"/>
    </location>
</feature>
<feature type="compositionally biased region" description="Low complexity" evidence="2">
    <location>
        <begin position="316"/>
        <end position="327"/>
    </location>
</feature>
<feature type="region of interest" description="Disordered" evidence="2">
    <location>
        <begin position="614"/>
        <end position="668"/>
    </location>
</feature>
<feature type="compositionally biased region" description="Basic and acidic residues" evidence="2">
    <location>
        <begin position="792"/>
        <end position="821"/>
    </location>
</feature>
<dbReference type="PANTHER" id="PTHR40641">
    <property type="entry name" value="INVOLUCRIN REPEAT PROTEIN (AFU_ORTHOLOGUE AFUA_2G08060)"/>
    <property type="match status" value="1"/>
</dbReference>
<feature type="compositionally biased region" description="Low complexity" evidence="2">
    <location>
        <begin position="7075"/>
        <end position="7087"/>
    </location>
</feature>
<sequence length="7730" mass="835389">MMREPTARRRSPESSRRRRAERRHSREQLAAAAAVAAGVVAAQPAPLLPQQLPPGPEVGDRAIIPPVSSSQTHTPTQHMTALSSSQTQTPTQRQYHRSRADSTTSASSSTSSSLVNVSRRSRFGIRNFFALSSVKKVKKRRSFKRKNYSTSSVDSDLAYGNGYVSRSSIESTHRPSPSQHQQIPQYPQHRQPYTPGAFSLVSGAYPAPPGPYSPHHYSQHGHHSGQGYPPPLPHQYGQPHPQQGPNVGPDGPPALKRVQTDEEIIAIGRKLSDLARAENLRDLERQGKSRPSRMVATATAVSAFHRKNSGGTRGISSSRPNKSQSSSSDEEWESASDSDSDSDSPSSDSDSGLAYGSMPRFSDPILPPLTALAGTAGVMGAAIGAGSLAPTIISERPSEAIRPPDRKPSAVDPAMFGPVNSLRGYVNTPCGFRPGEYVSPVHSQYQSPALAHRVTAENPIPLPGSASNEALVQRQRQQQHGFDQPITATNLGTPVQIQAPRPRIPVSPQVLEERGHHREHEISTGSPKKRRERERERDKESSISAALPAVVGAIGAAVVAGAVLNNNKDEGRRPDEKRDERPLRDDDYDRERRRRYDDDARRNTIDINDKRDERYNRRDYDRPPTSDATRSDERYRERERERDRHYDTPTGRDRDDDRYSRRESQNKGGISEVITPAVIGAVAGAVLAAGARRDSKTSPVHRTSPSLERDDGYKERMRLEQEVKRHREDSERHAREEQRLRDEYEVRMKEIREKAEEEERRAREEKKKQDWIEQQERIVREQRKIIYQQERVANDEREKAERDRRSRDANQKREREEKRALEASGGREPSRDKERSRDRRKDVIVVVEGRPDVADSVPAPAPAPARSEVSKGKEHEVAPPPSAPALDEKKPPGADSLAPAVKKKSKEERRQAREELRKLLAETQKQIEAEKERARRLAELEAIQGAPSAITVEPPAELSRGEPSGSSSSRAPAVVDPFQFQVPTDAFPTPSHTPPTDRPLTPAILTVEPDWDRLEPEPEGEVRERLSRRESYELEIARAQKIVEETNKSTIPADPATIAAAIAVVESSENDRERSRSRAPSRGRDREPVRDPVQEEANRVYRERKIAERIAGEESRSRSVSPSPSIMDKYEDNGEDPVVRIVTPPEMKRAPKKSVFDGPNADVRIDNVIMPHDLVKYQAPPAIPGVNPAMMMPIFKSRDPSCERERPMLILVLPTPAVSPNPEKMMRSVSSSSQAATVVDAEPPKEKDEPATPPRSPKKETKIIMTRRGEAVEVPDDYDTGRVRESPESRDASQERKPLKFKFASPGKKTNAWSSTLAAAIAGATALAAKRKEEAKAAEAAAEASGSRAIEGESASAAVVEEKPKPAIVTAEPPSEPREVVPEREQRDTSPGPAISEPPSTPPQQRRYVPIDLEDETPPRVGPKPTSSSPSLSRMPGSFEEDLDFNATVAAGLQASGFDPNIVIKNEDFRRRDSPRGSTQPFYVPPSAETVTDPSDSSRPSPSVVTAAPTELPIVPAQAEQDFDSSPRRKSNSSEVSRSGSGSKKNNRRSHMSTRKDYIDIPEHEEPPDRPNEEDLSGKVPSNLSREASSFQVVDQPKEESFRVVERELSSTPSDPVGQTNDAKHITGNAQQTAENRDKQSFLARAGTSGDGAGLMEVQAFASPYSHLNAVLPSSIIEEVFKGLGEAKDTQEPIWRRERSISYSSQKVDPEVQVHREIKPAIDPQFGDLLPLPPSEPNSPEDPSFYELDDFFPSLPESRPNTPPQEQRTRSATVSSRRQGQGHVRTPSRTAVPLPLVMGRRSVPSSPRVGRSSPVQAVEQPYSPPKSRQARPTSWDMGKEYKPLWLIEKKGGEEKRAPNVVDYPALPESESEPPSSAPESPGFDTVDRDEDVDVGYLQRGGLGLAGASIGALGALGAGRMLQDQLKIDVPLARSFEQQSSGFGSGETTPRAFAADEFAQSPEARRTDIESLEQMSPVGSVHLESQSTTDKEDDVQELEQLSPVVVPFKAPARQLAFGDELEFLPALPESLPNSPLEKGPSPSSAPLVFGGPLEELPSLPDSPIQQLAKEEASASTLSESRALSPLQDVSTLDVPVETLELPSLESSYGTSIDDKNSPHTRKDGTELLLASSGPASPVPSTMPQTTESPEVVELPALPDSAPASPVQNVLPGHFEEMEELPPLPESRADSPVHMELAPPPVAVLPHAGEFEDASALPALPQEQPGTPDHERFPALPRSRAPSPVPSAYLPALPASTPGSPVIDTLPGLPASRSPSPVSSGLSVSDLPLPADNRVGSRSFSDLSVVPKRMLVPDVFADLPALPDSDPATPVHTDLPVLSETKPLSPIVTAQPTTSESQPAVSASPTLPESRSATPVVSDVLASVEDGLGSPVFEDVSVFPDNKPLSPVLSALPPLPDSTPESPVVPAEAISVEEEAVVDDEVDHLDCKSVVVESKPSSPVSLTQQVVASSRSLGPVFPGLSALPKSRPASPVLSPLPARPDIKPVAPVLSATPNFAESRPASLAPSFTPRPRSGSHFFTTLFSLPVLSGVQSLSKSRPSSPLQKPSLANETLEEIPALPLSESGPVSPIEDLSKSLAEALEKVSESRFEAESRPESPVELAKSPVQTFEDVSQLPALPDSQPESPLVLAESSARTVFDASPTLPPSESRSISPHSKPVDFSDLPALPESLPMSPVLEHLPVLGNSQPATEDLVDSNPAVVSKETPTLPESRPPSPLHDVELPTLSESRPDSPIVDTLQQQSSPVFTPVVPRGLESLPALPESELNSPIFEPVLSQGYESLPALPESTPISPAVEPTLAQQPEVLPALSENALPAPSESLPASPLLEVLPILELDSLPALPESKPGSPIVESVTTHELASLPVDSEDTSTSPAPEPVRATEPESFSTLFETASPSPIQHPMVRQLPDGILTNLPALPESPLASPVERPVELQSLEALPLPESQPASAIQVSASSSKHDEYNLDQLPALPESRQNSPLLEPVLSEHQEILPAVPLGVSSSPVHVPVPRQFPQDDTDELPALPDSQPVSPAHAPVSRQFPDEFADSLPALSKTQPTSSAQDSFSSQSQEAPLDTLPALPESQPISPVQDAFPALPGSRSPSPSQLTLPQLVDARDEPLVDTPALPVRHSFFPIEVFEPRQLPSLDFDSLPALPESQPTTPVEDSGSTQLHGQDFSDLPTFPDSLPVSPAQTSAPQLPAQDLDNLPSLPESRPGSPTVRSMPAPDYARPLSPVQAPIEQVFNEGVETLPALLDSRPVFPLETTAEAAVEIPVEAPVEAAADAFFDALEAPDEVSEHEPPEQDFKNLPALPESPPTSPVPDLASPQLPRQESDDLSALPESRSVSRNQDLEDLPVLSESQPMSPTQAPATPEVPKEDLDQLPALPDSPLSSAEAAQVQLDAVEVNLADLPALPQSRASSPVHKPVLPLIVTDLEKAETVPSPRSTVREIAGVQEQDFATLSQVTDGNDAQIYEPPSSYSDVKTPPSPITRRALEKEKELDDFDKAKSVFVDTAAAAGPASTLVVANMRQNGSQPDIQRLGSEMQILPSQEKSESVYSFNEDGTSTVAASEAPTYLSGSTFYESQLSEPTKKKDSPRQTFSSLLGLWSKREKTQPEPPAVSKVVAKVVPATTPEEEMSEDGLVPSPTKKDKKKKKQRKGEKERSESGSGSQQEQQRGESSGGLNILSSNQSTNDQPASSIVNKPVVSRYLPDEEPSPSPDQQHDEPSHDADVALETEEFPAPDEILPAEEVPATEEPPTPGKKSKNKKKKAKKAAAEAADVAEEEAAPEAPPPEQDIAAENMASAETQAPSSDELDDSAKDQGPGPQPPVREDVDDVEPAEKEEHIAAAPSRSGSISSPTTPTLTRDITKKGILSMLPAVSPFRPGFWGIKKQEPATQTILEEGPELQSQQTEQGLGLGESSDRSIEVGPAEDVHKPEAKEELGLNTASLALDTAVSLVESPILVQDEAKIDHEATKELSDERQELVEAEVVDVDVDDKEESKDTVRNEEKESTSRVVDEPVVAHEPVQDVFVPEITAAASEDVVQEEAVDEPLPIMASENVEVVEPATKKNKKKKKKKKAAATATENLETSNATNTTEQSVSELASEPSASSGQVEEALTETAPAEEVALAEDIAVLSEVTPTAEAVPPKETAAAPEAAPAQVKEIPASTTSSSKKSKKKKKKKNASQSTENLTTVPIFEEPPVPDTTVQHPSMDSEPETKQIPEDAAAILISADDELQKDADDSLIDKQEPKSMEQPLEEHKIPGQVSRDSSEQPNISHGSDSTTPRGEDDNKPHQTEAHPVSEVFSSSFSPAQLPEKSVQNNRETVESALNEISSDRQDGVPVTIPHDLLLPDNNDAAVQDVSKEEPGFDTISLQQEQDLPTAPPLTTEATPELEPVIKEETDTGDGLAETKLTHGVKSGIVERGFTAPLVAADSTIEVLTGGASGRTAVTQSEPIAIEEAAALVPLPEEVESDFPTDTTRAEEEKTPPIDEDKAASSVAQGEVQQRPEEGRAETPAVPAATPLQEQQQLGDIAVPPPQQPHLQQQENSFQALQPIPTAASPIDATQLHELRLASSPIGARPRSVSFALEAISPGAYTPTSSGAMSPVTEHESEDASGPSSRYTLRSKKREKRKKSTALKAVASPTDEEHGWLKTNKPASLGLVDSPKQQASPSQESFDHQLGTVAEETASAIENDADSISDARSVLSLALGKRAETPSEFGGSMADSEGTVGEKNEEAGPSVMNGLLLATRLKRVAGRFRERREKAAAKKKSGIAWPSSEQEEKQNVEEEVGKEDEVMVEVAAPDSRSWEVKENVEEQAVATNAPYQQAEQTTQEKGVALGTPLSQLTEQLAQKQTSEQQEAVEQETTTAVVPRDLSPIPEESASEPETGAAEESAVQDSTPVEDTTLTAEFTTAEEVSALPEQVSNEESAVEPTKTRELEVAPEQILPIAEPVSASDEAAVKQSPLVLRAIQEEQIEEEESVAAREPTAEPVAEEAQVEVVEEIAPVDKAPAEEPAVAEAEHRATEDPATAIAEPLLETTVAAPESLVEPEVPVRVELPVADIGEPAPTSEKPSTVPEEITAPSVEGATPAVEVNIPALEQSIIKLDDSTPETQDQQSVVGRNISLDAEPQLEPEVVPLTQEAELSISEPELTPAIQIAPEAQLEPASAEVVEDVPEQSPAAIKLEAEVGSAVTEHEQLQHRTDELTEAMSIPLPVEVEDSSDLVSVAEPEQRQPEFDEFAEAISIPLPEDLESISEPTLVAEVEQPRLQQDELAEALTTPLPDEAEEIFDLIPVAEIEQVQVRLDIWAEALTVPLPEDSESKVEVEADNPPVMASDDVQAVAVVEKTAPVAVEELIPTVNESAPVVEEPIFISESEQAVDVTSTPAETSVEEKSPLLEKSVSVAEDIAPASEEPINLLTADEESAPKPDFDRELAFAAEIALPEATADEIELPATPPGQLLVDQDLVWATETPLPEDTADEVELPAIPVEELSGGQGSALEAATPLPDVTEDELDLVPTPTKECSVNQDLALATETPFPEVTEDELEPVSVPAVDSVPVHEELYTSREVLAPETEDIALPTVEELISTVVEEAAPATIEESATVLAEEFRSEVQPVSTVETVEGPLEVSEMPVVEEPVVQGLVLEKIIVEEVVEGPAAIEKPVAMAEESAATVDEPAVVVKEMPVPEEAVATVEEPKVNIQEPAIAEEPAVSREVPDSEQVLIPEATNIDEEVLVPEEEVLVESPSLPVVETAPEEPASTLAPVIEETFELLAKKKKGKKKKKKAAENEAEILGVASSASIEESTPTIPDLTAEPTIEEPTIVEPTIVEPTIEEPTIEETMIEESTPEEPTIEGPSVTTHESVEPVIATPAVEETIVLASQQFTARGLPLLEYVPEPIKSSVPAIQEVTKPSKKSRKKKKKGSKASSSEPTSTIATPSQEFSNPLEPTVEEPFLMPKSQDEPTEPMAVNEPKSFSSEATAVPLPESDTEDEPIPAPEPEVTKPSPVIEEFDASDAALSELPKALDVEGEPATLTAQQPKAFEAVGIPEETSPIVKEPASEALVPEPSTDKHLVGAVEIEPAQEVIRQQSKAEQLPVAASQPEVIDGPVLEKQTIEANTLVVDPVQEPSRDRSLEISNNTPSSPTLDLEVEMQTETLPDVEPPNVAASPVESVELVSLAPEELVQEPSQDHSLDISQTSEIENAPLAVPQPDTTEEQASPVVEEIVNLPTQLGVAISSRSIPQTEQEVKVPAVAEPTLIEDPLETSDKAEIAPSIDSPVSIEEHSIPPETTERSVALSEEPITEFRQISAEQQDEVFVLPVIESKKQKRKKNKKKGKKIEVENQPESSSEVTPAPGPSSGTTLEPALEPTSDLVIAAAAESTPEISVQLVKDPFDDPVQEPTTALEVAPVHSTREAEVAEKPTDRQLPVDEPLIQQPESKIRDFADEEFFPLPTKKSKKNKKRKNVPAVIDDHDGGSGVTTPLIIEEQKHALFAAPEAHTPLVEKASNGSPDAAILVEERGSAVGDASIEESPVPEETPVTETPTVEVSVVETSDEETPSVEDAPIVEVEILDAETAPVVEVDVVEETPTVEQEPVYTEVQEPIVINMEEEPITIALPMPISRQQTPDMLTREAEVTPLPPSRPQTPVLEKVAVPLPSTPPSQQQAGNHTVVTPAPVTRDLGLLPEISLLPPISLERTPPWSVKEQVDLTPAQESSHISHDPPFEYEGRRKKVKTVEAEQVELDEPAVPAGAEVDESSTKGKNKEEAVVAATALAGGVSLFDKLKEKEKEEWRVMGDANISVLTSGWDDMGSVLGGAPVYEEYDEKGKKVVGSLYDEEDEDKVEKKARRSWKTEAGLGRMDSETIPRSVRELSKAKTEDTSERGRKMERGKSSPSPEPVQRSFSFPDDIADEEAFETRDTTGDEKKEHVREMVPVADQPVRLPRMSSFGDFMRSHASLPPVQEELSEEDEPKKQKTPVRLNTPAHHALRDSGLGGESPRVSRGLQPGETEHLRDSGVHLTPRNSTEVERQQKRRSPLGGSVRLLEPSPPPHTPEPEKSAVASAVPSSSSAKRIGPNTSIQRLRTPEPLRPDSPGSVGSIRSHNTATPPLRRMDKRTSGNLRSGTSSQTELAAKAREQGHGQNSSSTDLSPAIAITGAAALGALAAATTTTTTSTGSSSTSPPIANEGRTRAAKDMSDVFEAYGEGRIGSPRSPTRPHSMRRRQSLQVIELEARVEQLIHENQQLANSRAQAESQLARGSLSSDSDREYEIEQLKRALNEANGVIERLKQTNEGLRNSTSAIAVQHHEEVRRYEAQQAQAAKELQKQARSAKEKDAEIAHLRTQLEASTEEIKRLQQQILEQSRASVDSDFLDVRDIDYFDHRCQQLCAHVSQWVLRFSKFSDMRACRLTNELSDEKLIDRLDNAVLDGSNVDTYLNDRVRRRDIFMSMTMTMIWEFVFTRYLFGMDREQRQKLKHLEKQLIDVGPPHAVRQWRAVTLTLLSRRPGFKRQRDQDTEAVVQAILDTLAKILPPPSNLEDQIQAQLRRVVREAVGLAIEMRCQRAEYIMLPPLQPEYDDAGELVEDVKFNAALMNDGGQSNLTNEELESTAATVRVVLFPLVLRKGDDEGRGDDEIVVTPAQVLVARSAYASPATPTQSIRGKNVRLLTPISDAGGGASVGGRSPKQERGVMGPPPQPGLRGQGSDVSMGDHGGYV</sequence>
<feature type="region of interest" description="Disordered" evidence="2">
    <location>
        <begin position="6066"/>
        <end position="6086"/>
    </location>
</feature>
<dbReference type="GeneID" id="87927675"/>
<feature type="region of interest" description="Disordered" evidence="2">
    <location>
        <begin position="1452"/>
        <end position="1623"/>
    </location>
</feature>
<feature type="region of interest" description="Disordered" evidence="2">
    <location>
        <begin position="4993"/>
        <end position="5047"/>
    </location>
</feature>
<feature type="compositionally biased region" description="Low complexity" evidence="2">
    <location>
        <begin position="4920"/>
        <end position="4933"/>
    </location>
</feature>
<feature type="compositionally biased region" description="Polar residues" evidence="2">
    <location>
        <begin position="2900"/>
        <end position="2913"/>
    </location>
</feature>
<evidence type="ECO:0000256" key="2">
    <source>
        <dbReference type="SAM" id="MobiDB-lite"/>
    </source>
</evidence>
<feature type="compositionally biased region" description="Basic residues" evidence="2">
    <location>
        <begin position="4082"/>
        <end position="4093"/>
    </location>
</feature>
<feature type="region of interest" description="Disordered" evidence="2">
    <location>
        <begin position="6848"/>
        <end position="7165"/>
    </location>
</feature>
<feature type="compositionally biased region" description="Polar residues" evidence="2">
    <location>
        <begin position="697"/>
        <end position="706"/>
    </location>
</feature>
<feature type="region of interest" description="Disordered" evidence="2">
    <location>
        <begin position="3911"/>
        <end position="3950"/>
    </location>
</feature>
<feature type="region of interest" description="Disordered" evidence="2">
    <location>
        <begin position="3010"/>
        <end position="3131"/>
    </location>
</feature>
<feature type="compositionally biased region" description="Polar residues" evidence="2">
    <location>
        <begin position="486"/>
        <end position="496"/>
    </location>
</feature>
<feature type="region of interest" description="Disordered" evidence="2">
    <location>
        <begin position="3161"/>
        <end position="3244"/>
    </location>
</feature>
<feature type="compositionally biased region" description="Basic and acidic residues" evidence="2">
    <location>
        <begin position="1257"/>
        <end position="1271"/>
    </location>
</feature>
<feature type="compositionally biased region" description="Low complexity" evidence="2">
    <location>
        <begin position="234"/>
        <end position="245"/>
    </location>
</feature>
<feature type="region of interest" description="Disordered" evidence="2">
    <location>
        <begin position="394"/>
        <end position="414"/>
    </location>
</feature>
<feature type="region of interest" description="Disordered" evidence="2">
    <location>
        <begin position="458"/>
        <end position="543"/>
    </location>
</feature>
<feature type="compositionally biased region" description="Low complexity" evidence="2">
    <location>
        <begin position="3631"/>
        <end position="3644"/>
    </location>
</feature>
<feature type="compositionally biased region" description="Low complexity" evidence="2">
    <location>
        <begin position="4128"/>
        <end position="4140"/>
    </location>
</feature>
<feature type="compositionally biased region" description="Polar residues" evidence="2">
    <location>
        <begin position="4112"/>
        <end position="4127"/>
    </location>
</feature>
<feature type="compositionally biased region" description="Polar residues" evidence="2">
    <location>
        <begin position="2137"/>
        <end position="2147"/>
    </location>
</feature>
<feature type="compositionally biased region" description="Low complexity" evidence="2">
    <location>
        <begin position="957"/>
        <end position="975"/>
    </location>
</feature>
<feature type="region of interest" description="Disordered" evidence="2">
    <location>
        <begin position="1064"/>
        <end position="1132"/>
    </location>
</feature>
<feature type="compositionally biased region" description="Polar residues" evidence="2">
    <location>
        <begin position="4682"/>
        <end position="4691"/>
    </location>
</feature>
<feature type="compositionally biased region" description="Basic and acidic residues" evidence="2">
    <location>
        <begin position="2601"/>
        <end position="2614"/>
    </location>
</feature>
<feature type="compositionally biased region" description="Polar residues" evidence="2">
    <location>
        <begin position="1580"/>
        <end position="1593"/>
    </location>
</feature>
<feature type="region of interest" description="Disordered" evidence="2">
    <location>
        <begin position="6263"/>
        <end position="6316"/>
    </location>
</feature>
<feature type="compositionally biased region" description="Basic and acidic residues" evidence="2">
    <location>
        <begin position="3733"/>
        <end position="3743"/>
    </location>
</feature>
<feature type="region of interest" description="Disordered" evidence="2">
    <location>
        <begin position="2206"/>
        <end position="2282"/>
    </location>
</feature>